<keyword evidence="13" id="KW-0614">Plasmid</keyword>
<dbReference type="RefSeq" id="WP_041363769.1">
    <property type="nucleotide sequence ID" value="NZ_HG938354.1"/>
</dbReference>
<keyword evidence="5" id="KW-1003">Cell membrane</keyword>
<keyword evidence="4 11" id="KW-0813">Transport</keyword>
<comment type="similarity">
    <text evidence="3">Belongs to the binding-protein-dependent transport system permease family. MalFG subfamily.</text>
</comment>
<dbReference type="PANTHER" id="PTHR32243">
    <property type="entry name" value="MALTOSE TRANSPORT SYSTEM PERMEASE-RELATED"/>
    <property type="match status" value="1"/>
</dbReference>
<organism evidence="13 14">
    <name type="scientific">Neorhizobium galegae bv. orientalis str. HAMBI 540</name>
    <dbReference type="NCBI Taxonomy" id="1028800"/>
    <lineage>
        <taxon>Bacteria</taxon>
        <taxon>Pseudomonadati</taxon>
        <taxon>Pseudomonadota</taxon>
        <taxon>Alphaproteobacteria</taxon>
        <taxon>Hyphomicrobiales</taxon>
        <taxon>Rhizobiaceae</taxon>
        <taxon>Rhizobium/Agrobacterium group</taxon>
        <taxon>Neorhizobium</taxon>
    </lineage>
</organism>
<evidence type="ECO:0000256" key="2">
    <source>
        <dbReference type="ARBA" id="ARBA00004651"/>
    </source>
</evidence>
<dbReference type="InterPro" id="IPR035906">
    <property type="entry name" value="MetI-like_sf"/>
</dbReference>
<dbReference type="eggNOG" id="COG0395">
    <property type="taxonomic scope" value="Bacteria"/>
</dbReference>
<dbReference type="InterPro" id="IPR050901">
    <property type="entry name" value="BP-dep_ABC_trans_perm"/>
</dbReference>
<dbReference type="CDD" id="cd06261">
    <property type="entry name" value="TM_PBP2"/>
    <property type="match status" value="1"/>
</dbReference>
<dbReference type="HOGENOM" id="CLU_016047_1_2_5"/>
<feature type="domain" description="ABC transmembrane type-1" evidence="12">
    <location>
        <begin position="79"/>
        <end position="271"/>
    </location>
</feature>
<evidence type="ECO:0000256" key="6">
    <source>
        <dbReference type="ARBA" id="ARBA00022597"/>
    </source>
</evidence>
<dbReference type="Pfam" id="PF00528">
    <property type="entry name" value="BPD_transp_1"/>
    <property type="match status" value="1"/>
</dbReference>
<name>A0A068SXY3_NEOGA</name>
<dbReference type="PROSITE" id="PS50928">
    <property type="entry name" value="ABC_TM1"/>
    <property type="match status" value="1"/>
</dbReference>
<reference evidence="14" key="1">
    <citation type="journal article" date="2014" name="BMC Genomics">
        <title>Genome sequencing of two Neorhizobium galegae strains reveals a noeT gene responsible for the unusual acetylation of the nodulation factors.</title>
        <authorList>
            <person name="Osterman J."/>
            <person name="Marsh J."/>
            <person name="Laine P.K."/>
            <person name="Zeng Z."/>
            <person name="Alatalo E."/>
            <person name="Sullivan J.T."/>
            <person name="Young J.P."/>
            <person name="Thomas-Oates J."/>
            <person name="Paulin L."/>
            <person name="Lindstrom K."/>
        </authorList>
    </citation>
    <scope>NUCLEOTIDE SEQUENCE [LARGE SCALE GENOMIC DNA]</scope>
    <source>
        <strain evidence="14">HAMBI 540</strain>
    </source>
</reference>
<keyword evidence="14" id="KW-1185">Reference proteome</keyword>
<feature type="transmembrane region" description="Helical" evidence="11">
    <location>
        <begin position="253"/>
        <end position="271"/>
    </location>
</feature>
<evidence type="ECO:0000256" key="1">
    <source>
        <dbReference type="ARBA" id="ARBA00002264"/>
    </source>
</evidence>
<dbReference type="GeneID" id="24260012"/>
<evidence type="ECO:0000256" key="11">
    <source>
        <dbReference type="RuleBase" id="RU363032"/>
    </source>
</evidence>
<evidence type="ECO:0000256" key="7">
    <source>
        <dbReference type="ARBA" id="ARBA00022692"/>
    </source>
</evidence>
<dbReference type="GO" id="GO:0042956">
    <property type="term" value="P:maltodextrin transmembrane transport"/>
    <property type="evidence" value="ECO:0007669"/>
    <property type="project" value="TreeGrafter"/>
</dbReference>
<dbReference type="EMBL" id="HG938354">
    <property type="protein sequence ID" value="CDN50719.1"/>
    <property type="molecule type" value="Genomic_DNA"/>
</dbReference>
<dbReference type="PATRIC" id="fig|1028800.3.peg.4644"/>
<evidence type="ECO:0000313" key="14">
    <source>
        <dbReference type="Proteomes" id="UP000028181"/>
    </source>
</evidence>
<feature type="transmembrane region" description="Helical" evidence="11">
    <location>
        <begin position="114"/>
        <end position="141"/>
    </location>
</feature>
<evidence type="ECO:0000259" key="12">
    <source>
        <dbReference type="PROSITE" id="PS50928"/>
    </source>
</evidence>
<feature type="transmembrane region" description="Helical" evidence="11">
    <location>
        <begin position="147"/>
        <end position="166"/>
    </location>
</feature>
<evidence type="ECO:0000256" key="5">
    <source>
        <dbReference type="ARBA" id="ARBA00022475"/>
    </source>
</evidence>
<dbReference type="Proteomes" id="UP000028181">
    <property type="component" value="Plasmid pHAMBI540a"/>
</dbReference>
<evidence type="ECO:0000256" key="4">
    <source>
        <dbReference type="ARBA" id="ARBA00022448"/>
    </source>
</evidence>
<sequence>MAEKPQISSNATSANFSSLPVILLLGLFSLPLLVMYAYLFIDTISDTEVGSLIPNEFTLRHWSFLWETKTGKPNIWLVTLNTFIFASCITGVILTVSSMAGYVLSRLNVPARGFFLAGVMVLHAFPSVTLIIAIFIVLQWIGLYNSLIGVILVKAAIDLPLGIWLMKGFYDTVPWEIEMAGTVDGASRFTVWRRLVLPQIKPAVMALGLFSFLTGWSEFILPQVLAPGAKVQVLSVYLAGLIIDDNNFDFGTFKAVGVFYVVPVLILYVFFQKHLMNIYGGGTKG</sequence>
<dbReference type="AlphaFoldDB" id="A0A068SXY3"/>
<dbReference type="OrthoDB" id="9815445at2"/>
<dbReference type="KEGG" id="ngg:RG540_PA00400"/>
<dbReference type="PANTHER" id="PTHR32243:SF50">
    <property type="entry name" value="MALTOSE_MALTODEXTRIN TRANSPORT SYSTEM PERMEASE PROTEIN MALG"/>
    <property type="match status" value="1"/>
</dbReference>
<dbReference type="GO" id="GO:0005886">
    <property type="term" value="C:plasma membrane"/>
    <property type="evidence" value="ECO:0007669"/>
    <property type="project" value="UniProtKB-SubCell"/>
</dbReference>
<comment type="function">
    <text evidence="1">Part of the ABC transporter complex MalEFGK involved in maltose/maltodextrin import. Probably responsible for the translocation of the substrate across the membrane.</text>
</comment>
<comment type="subcellular location">
    <subcellularLocation>
        <location evidence="2 11">Cell membrane</location>
        <topology evidence="2 11">Multi-pass membrane protein</topology>
    </subcellularLocation>
</comment>
<dbReference type="Gene3D" id="1.10.3720.10">
    <property type="entry name" value="MetI-like"/>
    <property type="match status" value="1"/>
</dbReference>
<proteinExistence type="inferred from homology"/>
<evidence type="ECO:0000256" key="10">
    <source>
        <dbReference type="ARBA" id="ARBA00041109"/>
    </source>
</evidence>
<evidence type="ECO:0000256" key="8">
    <source>
        <dbReference type="ARBA" id="ARBA00022989"/>
    </source>
</evidence>
<keyword evidence="8 11" id="KW-1133">Transmembrane helix</keyword>
<evidence type="ECO:0000256" key="3">
    <source>
        <dbReference type="ARBA" id="ARBA00009047"/>
    </source>
</evidence>
<dbReference type="GO" id="GO:0015423">
    <property type="term" value="F:ABC-type maltose transporter activity"/>
    <property type="evidence" value="ECO:0007669"/>
    <property type="project" value="TreeGrafter"/>
</dbReference>
<evidence type="ECO:0000313" key="13">
    <source>
        <dbReference type="EMBL" id="CDN50719.1"/>
    </source>
</evidence>
<dbReference type="InterPro" id="IPR000515">
    <property type="entry name" value="MetI-like"/>
</dbReference>
<accession>A0A068SXY3</accession>
<feature type="transmembrane region" description="Helical" evidence="11">
    <location>
        <begin position="21"/>
        <end position="41"/>
    </location>
</feature>
<keyword evidence="6" id="KW-0762">Sugar transport</keyword>
<keyword evidence="7 11" id="KW-0812">Transmembrane</keyword>
<dbReference type="SUPFAM" id="SSF161098">
    <property type="entry name" value="MetI-like"/>
    <property type="match status" value="1"/>
</dbReference>
<evidence type="ECO:0000256" key="9">
    <source>
        <dbReference type="ARBA" id="ARBA00023136"/>
    </source>
</evidence>
<geneLocation type="plasmid" evidence="14">
    <name>II</name>
</geneLocation>
<feature type="transmembrane region" description="Helical" evidence="11">
    <location>
        <begin position="75"/>
        <end position="102"/>
    </location>
</feature>
<keyword evidence="9 11" id="KW-0472">Membrane</keyword>
<protein>
    <recommendedName>
        <fullName evidence="10">Maltose/maltodextrin transport system permease protein MalG</fullName>
    </recommendedName>
</protein>
<gene>
    <name evidence="13" type="ORF">RG540_PA00400</name>
</gene>